<keyword evidence="7" id="KW-0479">Metal-binding</keyword>
<dbReference type="RefSeq" id="WP_084674135.1">
    <property type="nucleotide sequence ID" value="NZ_JMPJ01000065.1"/>
</dbReference>
<dbReference type="Gene3D" id="1.20.950.20">
    <property type="entry name" value="Transmembrane di-heme cytochromes, Chain C"/>
    <property type="match status" value="1"/>
</dbReference>
<evidence type="ECO:0000256" key="9">
    <source>
        <dbReference type="ARBA" id="ARBA00022989"/>
    </source>
</evidence>
<feature type="transmembrane region" description="Helical" evidence="12">
    <location>
        <begin position="139"/>
        <end position="159"/>
    </location>
</feature>
<dbReference type="EMBL" id="JMPJ01000065">
    <property type="protein sequence ID" value="KFC79346.1"/>
    <property type="molecule type" value="Genomic_DNA"/>
</dbReference>
<dbReference type="InterPro" id="IPR016174">
    <property type="entry name" value="Di-haem_cyt_TM"/>
</dbReference>
<dbReference type="Proteomes" id="UP000028640">
    <property type="component" value="Unassembled WGS sequence"/>
</dbReference>
<feature type="transmembrane region" description="Helical" evidence="12">
    <location>
        <begin position="179"/>
        <end position="203"/>
    </location>
</feature>
<dbReference type="OrthoDB" id="197262at2"/>
<dbReference type="InterPro" id="IPR051542">
    <property type="entry name" value="Hydrogenase_cytochrome"/>
</dbReference>
<evidence type="ECO:0000256" key="11">
    <source>
        <dbReference type="ARBA" id="ARBA00023136"/>
    </source>
</evidence>
<keyword evidence="15" id="KW-1185">Reference proteome</keyword>
<evidence type="ECO:0000259" key="13">
    <source>
        <dbReference type="Pfam" id="PF01292"/>
    </source>
</evidence>
<keyword evidence="6 12" id="KW-0812">Transmembrane</keyword>
<reference evidence="14 15" key="1">
    <citation type="submission" date="2014-05" db="EMBL/GenBank/DDBJ databases">
        <title>ATOL: Assembling a taxonomically balanced genome-scale reconstruction of the evolutionary history of the Enterobacteriaceae.</title>
        <authorList>
            <person name="Plunkett G.III."/>
            <person name="Neeno-Eckwall E.C."/>
            <person name="Glasner J.D."/>
            <person name="Perna N.T."/>
        </authorList>
    </citation>
    <scope>NUCLEOTIDE SEQUENCE [LARGE SCALE GENOMIC DNA]</scope>
    <source>
        <strain evidence="14 15">ATCC 33852</strain>
    </source>
</reference>
<keyword evidence="3" id="KW-0813">Transport</keyword>
<dbReference type="AlphaFoldDB" id="A0A085G6K1"/>
<name>A0A085G6K1_EWIA3</name>
<evidence type="ECO:0000256" key="8">
    <source>
        <dbReference type="ARBA" id="ARBA00022982"/>
    </source>
</evidence>
<evidence type="ECO:0000256" key="7">
    <source>
        <dbReference type="ARBA" id="ARBA00022723"/>
    </source>
</evidence>
<dbReference type="InterPro" id="IPR011577">
    <property type="entry name" value="Cyt_b561_bac/Ni-Hgenase"/>
</dbReference>
<dbReference type="STRING" id="910964.GEAM_3154"/>
<dbReference type="GO" id="GO:0005886">
    <property type="term" value="C:plasma membrane"/>
    <property type="evidence" value="ECO:0007669"/>
    <property type="project" value="UniProtKB-SubCell"/>
</dbReference>
<evidence type="ECO:0000313" key="15">
    <source>
        <dbReference type="Proteomes" id="UP000028640"/>
    </source>
</evidence>
<dbReference type="GO" id="GO:0020037">
    <property type="term" value="F:heme binding"/>
    <property type="evidence" value="ECO:0007669"/>
    <property type="project" value="TreeGrafter"/>
</dbReference>
<feature type="transmembrane region" description="Helical" evidence="12">
    <location>
        <begin position="26"/>
        <end position="50"/>
    </location>
</feature>
<dbReference type="SUPFAM" id="SSF81342">
    <property type="entry name" value="Transmembrane di-heme cytochromes"/>
    <property type="match status" value="1"/>
</dbReference>
<dbReference type="PRINTS" id="PR00161">
    <property type="entry name" value="NIHGNASECYTB"/>
</dbReference>
<keyword evidence="10" id="KW-0408">Iron</keyword>
<dbReference type="eggNOG" id="COG4117">
    <property type="taxonomic scope" value="Bacteria"/>
</dbReference>
<feature type="transmembrane region" description="Helical" evidence="12">
    <location>
        <begin position="74"/>
        <end position="94"/>
    </location>
</feature>
<dbReference type="GO" id="GO:0009055">
    <property type="term" value="F:electron transfer activity"/>
    <property type="evidence" value="ECO:0007669"/>
    <property type="project" value="InterPro"/>
</dbReference>
<evidence type="ECO:0000256" key="2">
    <source>
        <dbReference type="ARBA" id="ARBA00008622"/>
    </source>
</evidence>
<keyword evidence="4" id="KW-1003">Cell membrane</keyword>
<gene>
    <name evidence="14" type="ORF">GEAM_3154</name>
</gene>
<dbReference type="GO" id="GO:0005506">
    <property type="term" value="F:iron ion binding"/>
    <property type="evidence" value="ECO:0007669"/>
    <property type="project" value="InterPro"/>
</dbReference>
<evidence type="ECO:0000256" key="1">
    <source>
        <dbReference type="ARBA" id="ARBA00004651"/>
    </source>
</evidence>
<dbReference type="PANTHER" id="PTHR30485">
    <property type="entry name" value="NI/FE-HYDROGENASE 1 B-TYPE CYTOCHROME SUBUNIT"/>
    <property type="match status" value="1"/>
</dbReference>
<keyword evidence="9 12" id="KW-1133">Transmembrane helix</keyword>
<evidence type="ECO:0000256" key="5">
    <source>
        <dbReference type="ARBA" id="ARBA00022617"/>
    </source>
</evidence>
<sequence>MTLHTDFSPQSEPQQNKAKTEIVHPLWLRLCHWLNALAVLIMVTSGWQIYNASPLFDFEFSRSLTLGGWLGGGLQWHFAGMWLFGFNGVFYLLMNIVTGRMKRKFWPLTPRGVLRDLSAALRGKLAHADLRHYNMVQRAAYVFVMLDGIVLVLSGLVVWKSVQFPLLRELLGGVDTARVVHFFAMASLVGFVAVHLVMVALVPKTLLAMLRGR</sequence>
<evidence type="ECO:0000313" key="14">
    <source>
        <dbReference type="EMBL" id="KFC79346.1"/>
    </source>
</evidence>
<proteinExistence type="inferred from homology"/>
<evidence type="ECO:0000256" key="4">
    <source>
        <dbReference type="ARBA" id="ARBA00022475"/>
    </source>
</evidence>
<keyword evidence="11 12" id="KW-0472">Membrane</keyword>
<evidence type="ECO:0000256" key="10">
    <source>
        <dbReference type="ARBA" id="ARBA00023004"/>
    </source>
</evidence>
<keyword evidence="5" id="KW-0349">Heme</keyword>
<dbReference type="Pfam" id="PF01292">
    <property type="entry name" value="Ni_hydr_CYTB"/>
    <property type="match status" value="1"/>
</dbReference>
<evidence type="ECO:0000256" key="12">
    <source>
        <dbReference type="SAM" id="Phobius"/>
    </source>
</evidence>
<organism evidence="14 15">
    <name type="scientific">Ewingella americana (strain ATCC 33852 / DSM 4580 / CCUG 14506 / JCM 5911 / LMG 7869 / NCTC 12157 / CDC 1468-78)</name>
    <dbReference type="NCBI Taxonomy" id="910964"/>
    <lineage>
        <taxon>Bacteria</taxon>
        <taxon>Pseudomonadati</taxon>
        <taxon>Pseudomonadota</taxon>
        <taxon>Gammaproteobacteria</taxon>
        <taxon>Enterobacterales</taxon>
        <taxon>Yersiniaceae</taxon>
        <taxon>Ewingella</taxon>
    </lineage>
</organism>
<dbReference type="PANTHER" id="PTHR30485:SF1">
    <property type="entry name" value="CYTOCHROME YDHU-RELATED"/>
    <property type="match status" value="1"/>
</dbReference>
<dbReference type="GO" id="GO:0022904">
    <property type="term" value="P:respiratory electron transport chain"/>
    <property type="evidence" value="ECO:0007669"/>
    <property type="project" value="InterPro"/>
</dbReference>
<comment type="caution">
    <text evidence="14">The sequence shown here is derived from an EMBL/GenBank/DDBJ whole genome shotgun (WGS) entry which is preliminary data.</text>
</comment>
<comment type="subcellular location">
    <subcellularLocation>
        <location evidence="1">Cell membrane</location>
        <topology evidence="1">Multi-pass membrane protein</topology>
    </subcellularLocation>
</comment>
<accession>A0A085G6K1</accession>
<dbReference type="InterPro" id="IPR000516">
    <property type="entry name" value="Ni-dep_Hydgase_cyt-B"/>
</dbReference>
<dbReference type="GeneID" id="78381515"/>
<evidence type="ECO:0000256" key="6">
    <source>
        <dbReference type="ARBA" id="ARBA00022692"/>
    </source>
</evidence>
<feature type="domain" description="Cytochrome b561 bacterial/Ni-hydrogenase" evidence="13">
    <location>
        <begin position="23"/>
        <end position="212"/>
    </location>
</feature>
<evidence type="ECO:0000256" key="3">
    <source>
        <dbReference type="ARBA" id="ARBA00022448"/>
    </source>
</evidence>
<protein>
    <submittedName>
        <fullName evidence="14">Thiosulfate reductase cytochrome B subunit</fullName>
    </submittedName>
</protein>
<keyword evidence="8" id="KW-0249">Electron transport</keyword>
<comment type="similarity">
    <text evidence="2">Belongs to the HupC/HyaC/HydC family.</text>
</comment>